<feature type="compositionally biased region" description="Acidic residues" evidence="1">
    <location>
        <begin position="69"/>
        <end position="78"/>
    </location>
</feature>
<evidence type="ECO:0000256" key="1">
    <source>
        <dbReference type="SAM" id="MobiDB-lite"/>
    </source>
</evidence>
<reference evidence="2" key="1">
    <citation type="submission" date="2018-11" db="EMBL/GenBank/DDBJ databases">
        <authorList>
            <consortium name="Pathogen Informatics"/>
        </authorList>
    </citation>
    <scope>NUCLEOTIDE SEQUENCE</scope>
</reference>
<feature type="region of interest" description="Disordered" evidence="1">
    <location>
        <begin position="111"/>
        <end position="221"/>
    </location>
</feature>
<protein>
    <submittedName>
        <fullName evidence="2">Uncharacterized protein</fullName>
    </submittedName>
</protein>
<accession>A0A448XE76</accession>
<feature type="compositionally biased region" description="Low complexity" evidence="1">
    <location>
        <begin position="139"/>
        <end position="160"/>
    </location>
</feature>
<comment type="caution">
    <text evidence="2">The sequence shown here is derived from an EMBL/GenBank/DDBJ whole genome shotgun (WGS) entry which is preliminary data.</text>
</comment>
<dbReference type="Proteomes" id="UP000784294">
    <property type="component" value="Unassembled WGS sequence"/>
</dbReference>
<evidence type="ECO:0000313" key="3">
    <source>
        <dbReference type="Proteomes" id="UP000784294"/>
    </source>
</evidence>
<dbReference type="EMBL" id="CAAALY010247740">
    <property type="protein sequence ID" value="VEL34475.1"/>
    <property type="molecule type" value="Genomic_DNA"/>
</dbReference>
<feature type="compositionally biased region" description="Basic and acidic residues" evidence="1">
    <location>
        <begin position="161"/>
        <end position="170"/>
    </location>
</feature>
<feature type="compositionally biased region" description="Basic and acidic residues" evidence="1">
    <location>
        <begin position="30"/>
        <end position="39"/>
    </location>
</feature>
<feature type="region of interest" description="Disordered" evidence="1">
    <location>
        <begin position="1"/>
        <end position="97"/>
    </location>
</feature>
<sequence>RPPAKRRRLRVDSDDDDVPQEGNVSAADYVDPRDSENSPRRSRSKPLEFLDNADDTKAPLSRLGRANVDLEDDADEEGSGQAGPLSGSTDRHIRQKANRREVAIALMSASRFARKSSAPAGVSKQRVANQAKRDHVDVSDSGASSADEASEGDSGSSGSDNQDRVGREDGYASSIIATDNESEEDAAPRQSKKQRAMLEQLDQADDARGGSPPLYVSAFKA</sequence>
<keyword evidence="3" id="KW-1185">Reference proteome</keyword>
<feature type="non-terminal residue" evidence="2">
    <location>
        <position position="1"/>
    </location>
</feature>
<organism evidence="2 3">
    <name type="scientific">Protopolystoma xenopodis</name>
    <dbReference type="NCBI Taxonomy" id="117903"/>
    <lineage>
        <taxon>Eukaryota</taxon>
        <taxon>Metazoa</taxon>
        <taxon>Spiralia</taxon>
        <taxon>Lophotrochozoa</taxon>
        <taxon>Platyhelminthes</taxon>
        <taxon>Monogenea</taxon>
        <taxon>Polyopisthocotylea</taxon>
        <taxon>Polystomatidea</taxon>
        <taxon>Polystomatidae</taxon>
        <taxon>Protopolystoma</taxon>
    </lineage>
</organism>
<proteinExistence type="predicted"/>
<dbReference type="AlphaFoldDB" id="A0A448XE76"/>
<gene>
    <name evidence="2" type="ORF">PXEA_LOCUS27915</name>
</gene>
<name>A0A448XE76_9PLAT</name>
<evidence type="ECO:0000313" key="2">
    <source>
        <dbReference type="EMBL" id="VEL34475.1"/>
    </source>
</evidence>